<dbReference type="PANTHER" id="PTHR21094:SF2">
    <property type="entry name" value="GOLGI SNAP RECEPTOR COMPLEX MEMBER 1"/>
    <property type="match status" value="1"/>
</dbReference>
<evidence type="ECO:0000256" key="7">
    <source>
        <dbReference type="ARBA" id="ARBA00022989"/>
    </source>
</evidence>
<keyword evidence="5 11" id="KW-0812">Transmembrane</keyword>
<dbReference type="GeneID" id="108732231"/>
<gene>
    <name evidence="13" type="primary">LOC108732231</name>
</gene>
<keyword evidence="10" id="KW-0931">ER-Golgi transport</keyword>
<evidence type="ECO:0000256" key="6">
    <source>
        <dbReference type="ARBA" id="ARBA00022927"/>
    </source>
</evidence>
<dbReference type="AlphaFoldDB" id="A0A1W4WE81"/>
<dbReference type="CDD" id="cd15864">
    <property type="entry name" value="SNARE_GS28"/>
    <property type="match status" value="1"/>
</dbReference>
<keyword evidence="8 10" id="KW-0333">Golgi apparatus</keyword>
<evidence type="ECO:0000256" key="10">
    <source>
        <dbReference type="PIRNR" id="PIRNR027109"/>
    </source>
</evidence>
<dbReference type="GO" id="GO:0031201">
    <property type="term" value="C:SNARE complex"/>
    <property type="evidence" value="ECO:0007669"/>
    <property type="project" value="TreeGrafter"/>
</dbReference>
<dbReference type="Proteomes" id="UP000192223">
    <property type="component" value="Unplaced"/>
</dbReference>
<dbReference type="InterPro" id="IPR023601">
    <property type="entry name" value="Golgi_SNAP_su1"/>
</dbReference>
<dbReference type="InParanoid" id="A0A1W4WE81"/>
<dbReference type="OrthoDB" id="422156at2759"/>
<keyword evidence="6 10" id="KW-0653">Protein transport</keyword>
<evidence type="ECO:0000256" key="1">
    <source>
        <dbReference type="ARBA" id="ARBA00004409"/>
    </source>
</evidence>
<dbReference type="KEGG" id="apln:108732231"/>
<dbReference type="GO" id="GO:0005797">
    <property type="term" value="C:Golgi medial cisterna"/>
    <property type="evidence" value="ECO:0007669"/>
    <property type="project" value="TreeGrafter"/>
</dbReference>
<keyword evidence="13" id="KW-0675">Receptor</keyword>
<keyword evidence="9 10" id="KW-0472">Membrane</keyword>
<dbReference type="GO" id="GO:0000139">
    <property type="term" value="C:Golgi membrane"/>
    <property type="evidence" value="ECO:0007669"/>
    <property type="project" value="UniProtKB-SubCell"/>
</dbReference>
<evidence type="ECO:0000256" key="8">
    <source>
        <dbReference type="ARBA" id="ARBA00023034"/>
    </source>
</evidence>
<evidence type="ECO:0000313" key="12">
    <source>
        <dbReference type="Proteomes" id="UP000192223"/>
    </source>
</evidence>
<reference evidence="13" key="1">
    <citation type="submission" date="2025-08" db="UniProtKB">
        <authorList>
            <consortium name="RefSeq"/>
        </authorList>
    </citation>
    <scope>IDENTIFICATION</scope>
    <source>
        <tissue evidence="13">Entire body</tissue>
    </source>
</reference>
<evidence type="ECO:0000256" key="3">
    <source>
        <dbReference type="ARBA" id="ARBA00015612"/>
    </source>
</evidence>
<dbReference type="GO" id="GO:0006906">
    <property type="term" value="P:vesicle fusion"/>
    <property type="evidence" value="ECO:0007669"/>
    <property type="project" value="TreeGrafter"/>
</dbReference>
<comment type="subunit">
    <text evidence="10">Component of several multiprotein Golgi SNARE complexes.</text>
</comment>
<dbReference type="GO" id="GO:0005484">
    <property type="term" value="F:SNAP receptor activity"/>
    <property type="evidence" value="ECO:0007669"/>
    <property type="project" value="TreeGrafter"/>
</dbReference>
<proteinExistence type="inferred from homology"/>
<dbReference type="GO" id="GO:0006888">
    <property type="term" value="P:endoplasmic reticulum to Golgi vesicle-mediated transport"/>
    <property type="evidence" value="ECO:0007669"/>
    <property type="project" value="InterPro"/>
</dbReference>
<keyword evidence="4 10" id="KW-0813">Transport</keyword>
<dbReference type="FunCoup" id="A0A1W4WE81">
    <property type="interactions" value="1902"/>
</dbReference>
<dbReference type="GO" id="GO:0048219">
    <property type="term" value="P:inter-Golgi cisterna vesicle-mediated transport"/>
    <property type="evidence" value="ECO:0007669"/>
    <property type="project" value="TreeGrafter"/>
</dbReference>
<dbReference type="RefSeq" id="XP_018318423.1">
    <property type="nucleotide sequence ID" value="XM_018462921.1"/>
</dbReference>
<organism evidence="12 13">
    <name type="scientific">Agrilus planipennis</name>
    <name type="common">Emerald ash borer</name>
    <name type="synonym">Agrilus marcopoli</name>
    <dbReference type="NCBI Taxonomy" id="224129"/>
    <lineage>
        <taxon>Eukaryota</taxon>
        <taxon>Metazoa</taxon>
        <taxon>Ecdysozoa</taxon>
        <taxon>Arthropoda</taxon>
        <taxon>Hexapoda</taxon>
        <taxon>Insecta</taxon>
        <taxon>Pterygota</taxon>
        <taxon>Neoptera</taxon>
        <taxon>Endopterygota</taxon>
        <taxon>Coleoptera</taxon>
        <taxon>Polyphaga</taxon>
        <taxon>Elateriformia</taxon>
        <taxon>Buprestoidea</taxon>
        <taxon>Buprestidae</taxon>
        <taxon>Agrilinae</taxon>
        <taxon>Agrilus</taxon>
    </lineage>
</organism>
<evidence type="ECO:0000256" key="2">
    <source>
        <dbReference type="ARBA" id="ARBA00008473"/>
    </source>
</evidence>
<comment type="subcellular location">
    <subcellularLocation>
        <location evidence="1">Golgi apparatus membrane</location>
        <topology evidence="1">Single-pass type IV membrane protein</topology>
    </subcellularLocation>
</comment>
<dbReference type="GO" id="GO:0015031">
    <property type="term" value="P:protein transport"/>
    <property type="evidence" value="ECO:0007669"/>
    <property type="project" value="UniProtKB-KW"/>
</dbReference>
<dbReference type="STRING" id="224129.A0A1W4WE81"/>
<accession>A0A1W4WE81</accession>
<dbReference type="Pfam" id="PF12352">
    <property type="entry name" value="V-SNARE_C"/>
    <property type="match status" value="1"/>
</dbReference>
<evidence type="ECO:0000256" key="11">
    <source>
        <dbReference type="SAM" id="Phobius"/>
    </source>
</evidence>
<protein>
    <recommendedName>
        <fullName evidence="3 10">Golgi SNAP receptor complex member 1</fullName>
    </recommendedName>
</protein>
<keyword evidence="12" id="KW-1185">Reference proteome</keyword>
<comment type="similarity">
    <text evidence="2 10">Belongs to the GOSR1 family.</text>
</comment>
<evidence type="ECO:0000256" key="9">
    <source>
        <dbReference type="ARBA" id="ARBA00023136"/>
    </source>
</evidence>
<comment type="function">
    <text evidence="10">Involved in transport from the ER to the Golgi apparatus as well as in intra-Golgi transport. It belongs to a super-family of proteins called t-SNAREs or soluble NSF (N-ethylmaleimide-sensitive factor) attachment protein receptor.</text>
</comment>
<keyword evidence="7 11" id="KW-1133">Transmembrane helix</keyword>
<evidence type="ECO:0000313" key="13">
    <source>
        <dbReference type="RefSeq" id="XP_018318423.1"/>
    </source>
</evidence>
<feature type="transmembrane region" description="Helical" evidence="11">
    <location>
        <begin position="208"/>
        <end position="227"/>
    </location>
</feature>
<evidence type="ECO:0000256" key="5">
    <source>
        <dbReference type="ARBA" id="ARBA00022692"/>
    </source>
</evidence>
<dbReference type="GO" id="GO:0005801">
    <property type="term" value="C:cis-Golgi network"/>
    <property type="evidence" value="ECO:0007669"/>
    <property type="project" value="InterPro"/>
</dbReference>
<name>A0A1W4WE81_AGRPL</name>
<evidence type="ECO:0000256" key="4">
    <source>
        <dbReference type="ARBA" id="ARBA00022448"/>
    </source>
</evidence>
<dbReference type="PIRSF" id="PIRSF027109">
    <property type="entry name" value="Golgi_SNARE"/>
    <property type="match status" value="1"/>
</dbReference>
<dbReference type="PANTHER" id="PTHR21094">
    <property type="entry name" value="GOS-28 SNARE- RELATED"/>
    <property type="match status" value="1"/>
</dbReference>
<feature type="non-terminal residue" evidence="13">
    <location>
        <position position="1"/>
    </location>
</feature>
<dbReference type="CTD" id="248102"/>
<sequence>IATAMTYEDLRKQARQLECEIDLKLVAFNKLAAGVKTSHTHGSSDTVPLLSEEDTFDTMAMEIQQLLNKLSQVNERMSEQPVSGVAMMHTIQRHRDIAADLQRDFHKTNSQFVSRREREELFKNVRTDSFRTEGVNRRDMYLKENTHIQNSDQLVNEQIAIAMETKDHLLNQRQTFKRMQTRFNDISHRFPVINSLVQRINLRKRRDAIILGSVIGICTFLLLMYAFH</sequence>